<comment type="subcellular location">
    <subcellularLocation>
        <location evidence="1">Cell membrane</location>
        <topology evidence="1">Multi-pass membrane protein</topology>
    </subcellularLocation>
</comment>
<proteinExistence type="predicted"/>
<feature type="transmembrane region" description="Helical" evidence="11">
    <location>
        <begin position="189"/>
        <end position="211"/>
    </location>
</feature>
<feature type="transmembrane region" description="Helical" evidence="11">
    <location>
        <begin position="307"/>
        <end position="326"/>
    </location>
</feature>
<dbReference type="Pfam" id="PF02653">
    <property type="entry name" value="BPD_transp_2"/>
    <property type="match status" value="1"/>
</dbReference>
<feature type="transmembrane region" description="Helical" evidence="11">
    <location>
        <begin position="382"/>
        <end position="400"/>
    </location>
</feature>
<keyword evidence="7 11" id="KW-1133">Transmembrane helix</keyword>
<keyword evidence="13" id="KW-1185">Reference proteome</keyword>
<feature type="transmembrane region" description="Helical" evidence="11">
    <location>
        <begin position="254"/>
        <end position="272"/>
    </location>
</feature>
<feature type="transmembrane region" description="Helical" evidence="11">
    <location>
        <begin position="59"/>
        <end position="78"/>
    </location>
</feature>
<evidence type="ECO:0000313" key="13">
    <source>
        <dbReference type="Proteomes" id="UP001466331"/>
    </source>
</evidence>
<comment type="caution">
    <text evidence="12">The sequence shown here is derived from an EMBL/GenBank/DDBJ whole genome shotgun (WGS) entry which is preliminary data.</text>
</comment>
<feature type="transmembrane region" description="Helical" evidence="11">
    <location>
        <begin position="146"/>
        <end position="169"/>
    </location>
</feature>
<accession>A0ABU9U8H7</accession>
<reference evidence="12 13" key="1">
    <citation type="submission" date="2024-03" db="EMBL/GenBank/DDBJ databases">
        <title>Ignisphaera cupida sp. nov., a hyperthermophilic hydrolytic archaeon from a hot spring of Kamchatka, and proposal of Ignisphaeraceae fam. nov.</title>
        <authorList>
            <person name="Podosokorskaya O.A."/>
            <person name="Elcheninov A.G."/>
            <person name="Maltseva A.I."/>
            <person name="Zayulina K.S."/>
            <person name="Novikov A."/>
            <person name="Merkel A.Y."/>
        </authorList>
    </citation>
    <scope>NUCLEOTIDE SEQUENCE [LARGE SCALE GENOMIC DNA]</scope>
    <source>
        <strain evidence="12 13">38H-sp</strain>
    </source>
</reference>
<evidence type="ECO:0000256" key="2">
    <source>
        <dbReference type="ARBA" id="ARBA00022448"/>
    </source>
</evidence>
<feature type="transmembrane region" description="Helical" evidence="11">
    <location>
        <begin position="117"/>
        <end position="139"/>
    </location>
</feature>
<dbReference type="PANTHER" id="PTHR32196:SF32">
    <property type="entry name" value="XYLOSE TRANSPORT SYSTEM PERMEASE PROTEIN XYLH"/>
    <property type="match status" value="1"/>
</dbReference>
<evidence type="ECO:0000256" key="8">
    <source>
        <dbReference type="ARBA" id="ARBA00023136"/>
    </source>
</evidence>
<feature type="transmembrane region" description="Helical" evidence="11">
    <location>
        <begin position="85"/>
        <end position="105"/>
    </location>
</feature>
<dbReference type="EMBL" id="JBCHKQ010000001">
    <property type="protein sequence ID" value="MEM5946978.1"/>
    <property type="molecule type" value="Genomic_DNA"/>
</dbReference>
<keyword evidence="8 11" id="KW-0472">Membrane</keyword>
<dbReference type="RefSeq" id="WP_420068432.1">
    <property type="nucleotide sequence ID" value="NZ_JBCHKQ010000001.1"/>
</dbReference>
<evidence type="ECO:0000256" key="5">
    <source>
        <dbReference type="ARBA" id="ARBA00022597"/>
    </source>
</evidence>
<keyword evidence="6 11" id="KW-0812">Transmembrane</keyword>
<dbReference type="InterPro" id="IPR001851">
    <property type="entry name" value="ABC_transp_permease"/>
</dbReference>
<sequence length="407" mass="43537">MQDVKSYRDSWSSIRKLVRANVKTYTMIIALLLIWALFAVLTGGIFFSPRNMSNLFRQMSIISFLATGMVLVIVLGNIDLSVGSVTGFISAVVALMQARVFPNLLPSLFPAMSADTMGIISTVLTIIVGLAVGLLIGLFQGSIISYLGVPAFIVTLGGMLIFRGGILGVTNGKTIVPVEDSLVYIAQGYLSSATGVILAAIIIGLIFLFTFESRRRKEKYGFELPSLSTDLLKAGFFSAIVLAYIVYMNLYKGLQLPVLLLAVVALIVTYIANNTRFGRYVYAVGGNREATRLSGINIKLTVFKVHVLMGLLSAVAGIVLTGYVAAGTVNAGVNYELDTIASCVIGGTSLMGGEGTIFGAIVGSLIMASIINGMSVMNMPIFWQYIVRGVVLIAAVYLDVASKKRKD</sequence>
<comment type="function">
    <text evidence="9">Part of the binding-protein-dependent transport system for D-xylose. Probably responsible for the translocation of the substrate across the membrane.</text>
</comment>
<keyword evidence="4" id="KW-0997">Cell inner membrane</keyword>
<evidence type="ECO:0000256" key="11">
    <source>
        <dbReference type="SAM" id="Phobius"/>
    </source>
</evidence>
<evidence type="ECO:0000256" key="1">
    <source>
        <dbReference type="ARBA" id="ARBA00004651"/>
    </source>
</evidence>
<gene>
    <name evidence="12" type="ORF">WKV44_00305</name>
</gene>
<keyword evidence="5" id="KW-0762">Sugar transport</keyword>
<feature type="transmembrane region" description="Helical" evidence="11">
    <location>
        <begin position="25"/>
        <end position="47"/>
    </location>
</feature>
<dbReference type="Proteomes" id="UP001466331">
    <property type="component" value="Unassembled WGS sequence"/>
</dbReference>
<evidence type="ECO:0000256" key="6">
    <source>
        <dbReference type="ARBA" id="ARBA00022692"/>
    </source>
</evidence>
<protein>
    <recommendedName>
        <fullName evidence="10">Xylose transport system permease protein XylH</fullName>
    </recommendedName>
</protein>
<evidence type="ECO:0000256" key="3">
    <source>
        <dbReference type="ARBA" id="ARBA00022475"/>
    </source>
</evidence>
<evidence type="ECO:0000256" key="7">
    <source>
        <dbReference type="ARBA" id="ARBA00022989"/>
    </source>
</evidence>
<dbReference type="PANTHER" id="PTHR32196">
    <property type="entry name" value="ABC TRANSPORTER PERMEASE PROTEIN YPHD-RELATED-RELATED"/>
    <property type="match status" value="1"/>
</dbReference>
<keyword evidence="2" id="KW-0813">Transport</keyword>
<evidence type="ECO:0000256" key="4">
    <source>
        <dbReference type="ARBA" id="ARBA00022519"/>
    </source>
</evidence>
<evidence type="ECO:0000313" key="12">
    <source>
        <dbReference type="EMBL" id="MEM5946978.1"/>
    </source>
</evidence>
<keyword evidence="3" id="KW-1003">Cell membrane</keyword>
<feature type="transmembrane region" description="Helical" evidence="11">
    <location>
        <begin position="231"/>
        <end position="248"/>
    </location>
</feature>
<evidence type="ECO:0000256" key="10">
    <source>
        <dbReference type="ARBA" id="ARBA00035686"/>
    </source>
</evidence>
<organism evidence="12 13">
    <name type="scientific">Rarispira pelagica</name>
    <dbReference type="NCBI Taxonomy" id="3141764"/>
    <lineage>
        <taxon>Bacteria</taxon>
        <taxon>Pseudomonadati</taxon>
        <taxon>Spirochaetota</taxon>
        <taxon>Spirochaetia</taxon>
        <taxon>Winmispirales</taxon>
        <taxon>Winmispiraceae</taxon>
        <taxon>Rarispira</taxon>
    </lineage>
</organism>
<evidence type="ECO:0000256" key="9">
    <source>
        <dbReference type="ARBA" id="ARBA00035611"/>
    </source>
</evidence>
<dbReference type="CDD" id="cd06579">
    <property type="entry name" value="TM_PBP1_transp_AraH_like"/>
    <property type="match status" value="1"/>
</dbReference>
<name>A0ABU9U8H7_9SPIR</name>